<dbReference type="GO" id="GO:0016779">
    <property type="term" value="F:nucleotidyltransferase activity"/>
    <property type="evidence" value="ECO:0007669"/>
    <property type="project" value="UniProtKB-KW"/>
</dbReference>
<dbReference type="InParanoid" id="A0LNH7"/>
<dbReference type="OrthoDB" id="3249147at2"/>
<dbReference type="eggNOG" id="COG1056">
    <property type="taxonomic scope" value="Bacteria"/>
</dbReference>
<dbReference type="Gene3D" id="3.40.50.620">
    <property type="entry name" value="HUPs"/>
    <property type="match status" value="1"/>
</dbReference>
<keyword evidence="1" id="KW-0808">Transferase</keyword>
<dbReference type="EMBL" id="CP000478">
    <property type="protein sequence ID" value="ABK18979.1"/>
    <property type="molecule type" value="Genomic_DNA"/>
</dbReference>
<sequence>MTEKGVIHGRFQVLHNDHMKYLLAGKSRCLHLVIGITNPDPASTRDDPADPKRSLPTANPLTYFERYVLVRSAMNEAGVSDRSFSVVPFPINFPELYRYYVPLDAVFYLTMYDNWGQKKLELFRSLELKTEVLWTRPLDEKGLSAGEIRERMIHDDPWEHLVPFSVALHLKRWGIPSRLRSLASRS</sequence>
<gene>
    <name evidence="1" type="ordered locus">Sfum_3306</name>
</gene>
<dbReference type="InterPro" id="IPR014729">
    <property type="entry name" value="Rossmann-like_a/b/a_fold"/>
</dbReference>
<dbReference type="PANTHER" id="PTHR21342:SF0">
    <property type="entry name" value="BIFUNCTIONAL NMN ADENYLYLTRANSFERASE_NUDIX HYDROLASE"/>
    <property type="match status" value="1"/>
</dbReference>
<dbReference type="RefSeq" id="WP_011700104.1">
    <property type="nucleotide sequence ID" value="NC_008554.1"/>
</dbReference>
<name>A0LNH7_SYNFM</name>
<dbReference type="KEGG" id="sfu:Sfum_3306"/>
<dbReference type="STRING" id="335543.Sfum_3306"/>
<organism evidence="1 2">
    <name type="scientific">Syntrophobacter fumaroxidans (strain DSM 10017 / MPOB)</name>
    <dbReference type="NCBI Taxonomy" id="335543"/>
    <lineage>
        <taxon>Bacteria</taxon>
        <taxon>Pseudomonadati</taxon>
        <taxon>Thermodesulfobacteriota</taxon>
        <taxon>Syntrophobacteria</taxon>
        <taxon>Syntrophobacterales</taxon>
        <taxon>Syntrophobacteraceae</taxon>
        <taxon>Syntrophobacter</taxon>
    </lineage>
</organism>
<dbReference type="Proteomes" id="UP000001784">
    <property type="component" value="Chromosome"/>
</dbReference>
<evidence type="ECO:0000313" key="1">
    <source>
        <dbReference type="EMBL" id="ABK18979.1"/>
    </source>
</evidence>
<keyword evidence="1" id="KW-0548">Nucleotidyltransferase</keyword>
<evidence type="ECO:0000313" key="2">
    <source>
        <dbReference type="Proteomes" id="UP000001784"/>
    </source>
</evidence>
<dbReference type="PANTHER" id="PTHR21342">
    <property type="entry name" value="PHOSPHOPANTETHEINE ADENYLYLTRANSFERASE"/>
    <property type="match status" value="1"/>
</dbReference>
<keyword evidence="2" id="KW-1185">Reference proteome</keyword>
<protein>
    <submittedName>
        <fullName evidence="1">Nicotinamide mononucleotide adenylyltransferase</fullName>
    </submittedName>
</protein>
<dbReference type="SUPFAM" id="SSF52374">
    <property type="entry name" value="Nucleotidylyl transferase"/>
    <property type="match status" value="1"/>
</dbReference>
<dbReference type="HOGENOM" id="CLU_108783_0_0_7"/>
<accession>A0LNH7</accession>
<dbReference type="AlphaFoldDB" id="A0LNH7"/>
<reference evidence="1 2" key="1">
    <citation type="submission" date="2006-10" db="EMBL/GenBank/DDBJ databases">
        <title>Complete sequence of Syntrophobacter fumaroxidans MPOB.</title>
        <authorList>
            <consortium name="US DOE Joint Genome Institute"/>
            <person name="Copeland A."/>
            <person name="Lucas S."/>
            <person name="Lapidus A."/>
            <person name="Barry K."/>
            <person name="Detter J.C."/>
            <person name="Glavina del Rio T."/>
            <person name="Hammon N."/>
            <person name="Israni S."/>
            <person name="Pitluck S."/>
            <person name="Goltsman E.G."/>
            <person name="Martinez M."/>
            <person name="Schmutz J."/>
            <person name="Larimer F."/>
            <person name="Land M."/>
            <person name="Hauser L."/>
            <person name="Kyrpides N."/>
            <person name="Kim E."/>
            <person name="Boone D.R."/>
            <person name="Brockman F."/>
            <person name="Culley D."/>
            <person name="Ferry J."/>
            <person name="Gunsalus R."/>
            <person name="McInerney M.J."/>
            <person name="Morrison M."/>
            <person name="Plugge C."/>
            <person name="Rohlin L."/>
            <person name="Scholten J."/>
            <person name="Sieber J."/>
            <person name="Stams A.J.M."/>
            <person name="Worm P."/>
            <person name="Henstra A.M."/>
            <person name="Richardson P."/>
        </authorList>
    </citation>
    <scope>NUCLEOTIDE SEQUENCE [LARGE SCALE GENOMIC DNA]</scope>
    <source>
        <strain evidence="2">DSM 10017 / MPOB</strain>
    </source>
</reference>
<proteinExistence type="predicted"/>